<protein>
    <submittedName>
        <fullName evidence="1">Uncharacterized protein</fullName>
    </submittedName>
</protein>
<keyword evidence="2" id="KW-1185">Reference proteome</keyword>
<dbReference type="AlphaFoldDB" id="A0A5B7JJ61"/>
<evidence type="ECO:0000313" key="2">
    <source>
        <dbReference type="Proteomes" id="UP000324222"/>
    </source>
</evidence>
<proteinExistence type="predicted"/>
<dbReference type="OrthoDB" id="9219244at2759"/>
<organism evidence="1 2">
    <name type="scientific">Portunus trituberculatus</name>
    <name type="common">Swimming crab</name>
    <name type="synonym">Neptunus trituberculatus</name>
    <dbReference type="NCBI Taxonomy" id="210409"/>
    <lineage>
        <taxon>Eukaryota</taxon>
        <taxon>Metazoa</taxon>
        <taxon>Ecdysozoa</taxon>
        <taxon>Arthropoda</taxon>
        <taxon>Crustacea</taxon>
        <taxon>Multicrustacea</taxon>
        <taxon>Malacostraca</taxon>
        <taxon>Eumalacostraca</taxon>
        <taxon>Eucarida</taxon>
        <taxon>Decapoda</taxon>
        <taxon>Pleocyemata</taxon>
        <taxon>Brachyura</taxon>
        <taxon>Eubrachyura</taxon>
        <taxon>Portunoidea</taxon>
        <taxon>Portunidae</taxon>
        <taxon>Portuninae</taxon>
        <taxon>Portunus</taxon>
    </lineage>
</organism>
<evidence type="ECO:0000313" key="1">
    <source>
        <dbReference type="EMBL" id="MPC93237.1"/>
    </source>
</evidence>
<name>A0A5B7JJ61_PORTR</name>
<dbReference type="Proteomes" id="UP000324222">
    <property type="component" value="Unassembled WGS sequence"/>
</dbReference>
<gene>
    <name evidence="1" type="ORF">E2C01_088360</name>
</gene>
<reference evidence="1 2" key="1">
    <citation type="submission" date="2019-05" db="EMBL/GenBank/DDBJ databases">
        <title>Another draft genome of Portunus trituberculatus and its Hox gene families provides insights of decapod evolution.</title>
        <authorList>
            <person name="Jeong J.-H."/>
            <person name="Song I."/>
            <person name="Kim S."/>
            <person name="Choi T."/>
            <person name="Kim D."/>
            <person name="Ryu S."/>
            <person name="Kim W."/>
        </authorList>
    </citation>
    <scope>NUCLEOTIDE SEQUENCE [LARGE SCALE GENOMIC DNA]</scope>
    <source>
        <tissue evidence="1">Muscle</tissue>
    </source>
</reference>
<dbReference type="EMBL" id="VSRR010094121">
    <property type="protein sequence ID" value="MPC93237.1"/>
    <property type="molecule type" value="Genomic_DNA"/>
</dbReference>
<sequence>MLKVTQNIVDITALELRQHSEDLSEKVAASIEYDLPQQSLTEDSDNDEDSRPVFEDALEDLTESKDTNHNSRPKGHRTALTKLGASVFYSMDDDSLSWSENLRKEGTPTNFFGQYNRITES</sequence>
<comment type="caution">
    <text evidence="1">The sequence shown here is derived from an EMBL/GenBank/DDBJ whole genome shotgun (WGS) entry which is preliminary data.</text>
</comment>
<accession>A0A5B7JJ61</accession>